<dbReference type="AlphaFoldDB" id="A2ETK6"/>
<keyword evidence="2" id="KW-1185">Reference proteome</keyword>
<gene>
    <name evidence="1" type="ORF">TVAG_195670</name>
</gene>
<dbReference type="RefSeq" id="XP_001316197.1">
    <property type="nucleotide sequence ID" value="XM_001316162.1"/>
</dbReference>
<evidence type="ECO:0000313" key="1">
    <source>
        <dbReference type="EMBL" id="EAY03974.1"/>
    </source>
</evidence>
<name>A2ETK6_TRIV3</name>
<dbReference type="Proteomes" id="UP000001542">
    <property type="component" value="Unassembled WGS sequence"/>
</dbReference>
<organism evidence="1 2">
    <name type="scientific">Trichomonas vaginalis (strain ATCC PRA-98 / G3)</name>
    <dbReference type="NCBI Taxonomy" id="412133"/>
    <lineage>
        <taxon>Eukaryota</taxon>
        <taxon>Metamonada</taxon>
        <taxon>Parabasalia</taxon>
        <taxon>Trichomonadida</taxon>
        <taxon>Trichomonadidae</taxon>
        <taxon>Trichomonas</taxon>
    </lineage>
</organism>
<proteinExistence type="predicted"/>
<dbReference type="KEGG" id="tva:4761829"/>
<dbReference type="EMBL" id="DS113488">
    <property type="protein sequence ID" value="EAY03974.1"/>
    <property type="molecule type" value="Genomic_DNA"/>
</dbReference>
<reference evidence="1" key="1">
    <citation type="submission" date="2006-10" db="EMBL/GenBank/DDBJ databases">
        <authorList>
            <person name="Amadeo P."/>
            <person name="Zhao Q."/>
            <person name="Wortman J."/>
            <person name="Fraser-Liggett C."/>
            <person name="Carlton J."/>
        </authorList>
    </citation>
    <scope>NUCLEOTIDE SEQUENCE</scope>
    <source>
        <strain evidence="1">G3</strain>
    </source>
</reference>
<reference evidence="1" key="2">
    <citation type="journal article" date="2007" name="Science">
        <title>Draft genome sequence of the sexually transmitted pathogen Trichomonas vaginalis.</title>
        <authorList>
            <person name="Carlton J.M."/>
            <person name="Hirt R.P."/>
            <person name="Silva J.C."/>
            <person name="Delcher A.L."/>
            <person name="Schatz M."/>
            <person name="Zhao Q."/>
            <person name="Wortman J.R."/>
            <person name="Bidwell S.L."/>
            <person name="Alsmark U.C.M."/>
            <person name="Besteiro S."/>
            <person name="Sicheritz-Ponten T."/>
            <person name="Noel C.J."/>
            <person name="Dacks J.B."/>
            <person name="Foster P.G."/>
            <person name="Simillion C."/>
            <person name="Van de Peer Y."/>
            <person name="Miranda-Saavedra D."/>
            <person name="Barton G.J."/>
            <person name="Westrop G.D."/>
            <person name="Mueller S."/>
            <person name="Dessi D."/>
            <person name="Fiori P.L."/>
            <person name="Ren Q."/>
            <person name="Paulsen I."/>
            <person name="Zhang H."/>
            <person name="Bastida-Corcuera F.D."/>
            <person name="Simoes-Barbosa A."/>
            <person name="Brown M.T."/>
            <person name="Hayes R.D."/>
            <person name="Mukherjee M."/>
            <person name="Okumura C.Y."/>
            <person name="Schneider R."/>
            <person name="Smith A.J."/>
            <person name="Vanacova S."/>
            <person name="Villalvazo M."/>
            <person name="Haas B.J."/>
            <person name="Pertea M."/>
            <person name="Feldblyum T.V."/>
            <person name="Utterback T.R."/>
            <person name="Shu C.L."/>
            <person name="Osoegawa K."/>
            <person name="de Jong P.J."/>
            <person name="Hrdy I."/>
            <person name="Horvathova L."/>
            <person name="Zubacova Z."/>
            <person name="Dolezal P."/>
            <person name="Malik S.B."/>
            <person name="Logsdon J.M. Jr."/>
            <person name="Henze K."/>
            <person name="Gupta A."/>
            <person name="Wang C.C."/>
            <person name="Dunne R.L."/>
            <person name="Upcroft J.A."/>
            <person name="Upcroft P."/>
            <person name="White O."/>
            <person name="Salzberg S.L."/>
            <person name="Tang P."/>
            <person name="Chiu C.-H."/>
            <person name="Lee Y.-S."/>
            <person name="Embley T.M."/>
            <person name="Coombs G.H."/>
            <person name="Mottram J.C."/>
            <person name="Tachezy J."/>
            <person name="Fraser-Liggett C.M."/>
            <person name="Johnson P.J."/>
        </authorList>
    </citation>
    <scope>NUCLEOTIDE SEQUENCE [LARGE SCALE GENOMIC DNA]</scope>
    <source>
        <strain evidence="1">G3</strain>
    </source>
</reference>
<accession>A2ETK6</accession>
<dbReference type="VEuPathDB" id="TrichDB:TVAGG3_0403880"/>
<evidence type="ECO:0000313" key="2">
    <source>
        <dbReference type="Proteomes" id="UP000001542"/>
    </source>
</evidence>
<sequence>MNDFDFSPDEMIEILEKAAQSDKEAEKIRSNYIKRTDSYAIFLAILERSDISRQIRFICLNTIKNIVTNSEVHRKLLQRIIYDYIDNNYQYLYTVDFLKNCISDLFVIELQDAPDLATKMIEKFISGDQGQFILGIEFAKSYIQKTHLFDEFSSIFSAICRILNNPDYSDLYKTFCIQFISVFTEDLFKSKLKEIPSYFRNQISIFSITGFFSQLLRVPPQTGQSLINFIEYLAQMPPITSVPSFLDPIDEETLNMKYAQSISEIIENINIAFGAQQITFEQFADLADLSTTISQINVVERLEDRELVCNFVNSVLSALNRSISKDSLIQNSLIAEKLFNALYNVINLLHENEMQEFFEKSLPDLNQAFYSTLFEQTTDQNGCLYAIYENDASYSLFSNFSHILLFNYQQNIENLIETINDLASNKNIGIAACIEIGCKLMSNRSKDKNHLPSENIKTDVSLITTVADIVANLEPLVDQFSFSATNNPKIWLELALVHFFVSVQKIYLNTVVGRAFFSQNPLIFSVFFSRILFDLSSEDIDFQELNQMVSCLNFDSFPDEVINEILSNEEIMKNVISCHFPFIFDENLDDQSKALYRTLFSFANRCKDDSVLSAILQSNIPRLDNPQLVKCTLDSLLGFFETRRNIEYTLNFFVEAFFPKIIEITNLEENVKNVSEFCLKYSQIIEQSDDIECLSEMAMTQFKSFSTLFSHIVKISNSNEKSVMENLTSSVYNMLKWKCVNYGVLYLYGNKDIYGILVDYFSKIFSIEIEKIITDHLFLFKIVDVIVESSYLFRQDLADIPLGIRISCIEFMTISISLSDQVNYMIENICNSILTCFLDDLDLVTDENNCLHKFLVSLVFLYVRKEFPDQKPVKEAIYALIKADRDFLLTALSSTEMSTDENREFVVSLVEYIQNNIYSENVWNSLNTALKMIVESVNNLD</sequence>
<protein>
    <submittedName>
        <fullName evidence="1">Uncharacterized protein</fullName>
    </submittedName>
</protein>
<dbReference type="InParanoid" id="A2ETK6"/>
<dbReference type="VEuPathDB" id="TrichDB:TVAG_195670"/>